<feature type="domain" description="NACHT" evidence="2">
    <location>
        <begin position="100"/>
        <end position="219"/>
    </location>
</feature>
<evidence type="ECO:0000313" key="3">
    <source>
        <dbReference type="EMBL" id="SFP71371.1"/>
    </source>
</evidence>
<proteinExistence type="predicted"/>
<feature type="coiled-coil region" evidence="1">
    <location>
        <begin position="576"/>
        <end position="603"/>
    </location>
</feature>
<evidence type="ECO:0000259" key="2">
    <source>
        <dbReference type="PROSITE" id="PS50837"/>
    </source>
</evidence>
<dbReference type="Pfam" id="PF05729">
    <property type="entry name" value="NACHT"/>
    <property type="match status" value="1"/>
</dbReference>
<dbReference type="AlphaFoldDB" id="A0A1I5SL50"/>
<dbReference type="RefSeq" id="WP_074915132.1">
    <property type="nucleotide sequence ID" value="NZ_FOXK01000004.1"/>
</dbReference>
<dbReference type="Proteomes" id="UP000182025">
    <property type="component" value="Unassembled WGS sequence"/>
</dbReference>
<organism evidence="3 4">
    <name type="scientific">Ectopseudomonas toyotomiensis</name>
    <dbReference type="NCBI Taxonomy" id="554344"/>
    <lineage>
        <taxon>Bacteria</taxon>
        <taxon>Pseudomonadati</taxon>
        <taxon>Pseudomonadota</taxon>
        <taxon>Gammaproteobacteria</taxon>
        <taxon>Pseudomonadales</taxon>
        <taxon>Pseudomonadaceae</taxon>
        <taxon>Ectopseudomonas</taxon>
    </lineage>
</organism>
<gene>
    <name evidence="3" type="ORF">SAMN05216177_104303</name>
</gene>
<dbReference type="EMBL" id="FOXK01000004">
    <property type="protein sequence ID" value="SFP71371.1"/>
    <property type="molecule type" value="Genomic_DNA"/>
</dbReference>
<dbReference type="PANTHER" id="PTHR46844">
    <property type="entry name" value="SLR5058 PROTEIN"/>
    <property type="match status" value="1"/>
</dbReference>
<keyword evidence="1" id="KW-0175">Coiled coil</keyword>
<keyword evidence="4" id="KW-1185">Reference proteome</keyword>
<evidence type="ECO:0000313" key="4">
    <source>
        <dbReference type="Proteomes" id="UP000182025"/>
    </source>
</evidence>
<sequence length="610" mass="70354">MSEAEGMSGLVSSLVAGFVKTVFEGAGGMGREANDKLKVILEKSFSKYLVRSYERYSKTKTLLYRDQPVRLRDFYVKTDLSLGQERVEAENFYGEVVRYRKVVVSGTAGTGKSTFCKSLFLDMVENGGEVVPIFVELRHLNSAGSSGIIEFLMSVMTEIEPAFSRIQLEYALRLGRVLLILDGYDELLVERREEFYQEVLKLSNQYGRLMVVVSSRPDGCFDSWEEFYLYRVLPLDKEKAKSLIGKLEYDRAVKRKFLEDLDDSLFDKHQSFASVPLLLTMMLMTYEQIAEIPNKIHLFYEQAFLTLFNKHDSLKSLYKRQSMSKLALDDFKKALSSFAVVSYVDAKYYFSEEEVVTYARKAIGLCGLKTKAEDFVHDLVSNVCVLQRDGLGYAFSHRSFQEYFTALFLVGYAGANKFELIDKVAFINHRNDVIPMVYDINADLLEKEWLLPRLNRHVSNMQLFPDTLEGQVSMIASMYDSISVRLHEGRRLIYFGIVGSDVRDNSEAFFYMILSRLYSKDWSRFFSRNRWDKELSESQEKALNDLFKKKNVHGSLDLTSDLTLKQKKLIVEAGYLERFVSRLEFAKGKIKVLERKHKKKQADISEFLLG</sequence>
<dbReference type="InterPro" id="IPR027417">
    <property type="entry name" value="P-loop_NTPase"/>
</dbReference>
<dbReference type="InterPro" id="IPR007111">
    <property type="entry name" value="NACHT_NTPase"/>
</dbReference>
<reference evidence="4" key="1">
    <citation type="submission" date="2016-10" db="EMBL/GenBank/DDBJ databases">
        <authorList>
            <person name="Varghese N."/>
            <person name="Submissions S."/>
        </authorList>
    </citation>
    <scope>NUCLEOTIDE SEQUENCE [LARGE SCALE GENOMIC DNA]</scope>
    <source>
        <strain evidence="4">JCM 15604</strain>
    </source>
</reference>
<evidence type="ECO:0000256" key="1">
    <source>
        <dbReference type="SAM" id="Coils"/>
    </source>
</evidence>
<dbReference type="OrthoDB" id="6064495at2"/>
<name>A0A1I5SL50_9GAMM</name>
<dbReference type="SUPFAM" id="SSF52540">
    <property type="entry name" value="P-loop containing nucleoside triphosphate hydrolases"/>
    <property type="match status" value="1"/>
</dbReference>
<accession>A0A1I5SL50</accession>
<dbReference type="Gene3D" id="3.40.50.300">
    <property type="entry name" value="P-loop containing nucleotide triphosphate hydrolases"/>
    <property type="match status" value="1"/>
</dbReference>
<protein>
    <submittedName>
        <fullName evidence="3">NACHT domain-containing protein</fullName>
    </submittedName>
</protein>
<dbReference type="PROSITE" id="PS50837">
    <property type="entry name" value="NACHT"/>
    <property type="match status" value="1"/>
</dbReference>
<dbReference type="PANTHER" id="PTHR46844:SF1">
    <property type="entry name" value="SLR5058 PROTEIN"/>
    <property type="match status" value="1"/>
</dbReference>